<organism evidence="2 3">
    <name type="scientific">Sistotremastrum niveocremeum HHB9708</name>
    <dbReference type="NCBI Taxonomy" id="1314777"/>
    <lineage>
        <taxon>Eukaryota</taxon>
        <taxon>Fungi</taxon>
        <taxon>Dikarya</taxon>
        <taxon>Basidiomycota</taxon>
        <taxon>Agaricomycotina</taxon>
        <taxon>Agaricomycetes</taxon>
        <taxon>Sistotremastrales</taxon>
        <taxon>Sistotremastraceae</taxon>
        <taxon>Sertulicium</taxon>
        <taxon>Sertulicium niveocremeum</taxon>
    </lineage>
</organism>
<evidence type="ECO:0000256" key="1">
    <source>
        <dbReference type="SAM" id="MobiDB-lite"/>
    </source>
</evidence>
<feature type="compositionally biased region" description="Low complexity" evidence="1">
    <location>
        <begin position="440"/>
        <end position="449"/>
    </location>
</feature>
<feature type="compositionally biased region" description="Basic and acidic residues" evidence="1">
    <location>
        <begin position="586"/>
        <end position="598"/>
    </location>
</feature>
<feature type="compositionally biased region" description="Polar residues" evidence="1">
    <location>
        <begin position="640"/>
        <end position="649"/>
    </location>
</feature>
<dbReference type="EMBL" id="KV419398">
    <property type="protein sequence ID" value="KZS96840.1"/>
    <property type="molecule type" value="Genomic_DNA"/>
</dbReference>
<sequence length="849" mass="91858">MPSSAASAGPSTSGTNDNFLSKQTRGADEVEDEDTLGWVPEDWDAGRHVEASFLLEFATRSIRSGSLDMFSVTAKIVNRIARNPLAQTPDTLDIMGRVAESLRLGVCEGTVPLGALPQVKIVIRNVTANMVSRVVTEHDEKLVKDAVMLMSCLAVDLGEVGAALTLLSDLMHLKIFPMADMLRLKLFTTLFDALMVWRLRPGESHVATAINQFLFQILVNCASALDLGTAQRCVERMLFRCSKPPYMLTGGAMLRETFSTIQVLHQESDPRAFSLLERVLISAEKMVADANWDFASPELSPVWKLALHCGARILTETFPVLPPNCQGVITPEKLVQHCGLCTDALLGRAKREHGLSANDIARIKHWSAQVGKLWNWYMVVPDEERAKIILGHYHKKLCLGMGWEMPAVHHHGYRDLSQGALPTLPIKTPTPTPTIPPPSTTSIPHAIPSDNHPPSFTAPRAPLSSKTRISRPSTLSAVAEVDTLDEQLEKQLEMRNPAPVPATVHPSSAIPRLQPGSSAAVPSTPTFDTKRPDAGVLLPLSRNTQAPLRCASPPPEIKTPPFAYRGMHTPHKPGGKPGHGNPSSSKRKDMESAADKENANANKRARYNTTSPTPTKKTSRQRVAPPKPTPALHAAIAGPSQPTGSTSITHPVLPHHIPSLLPLRTASQPAISLQGYGTFAFANPGQLHETDYRSDSSSGPSPRLPRPLSFSPHMSPNQPGIDLDAMRSPGHRLGDGFAIRYQPPAVSWDPETIARMSSQDFLPTEPQGGLGSTQHVSEDHDAQAGPSNRTSQLTKDPAAANVENLPEATRITAEAAPMKVLSEQLIHPPLLPRADAVPCVASKVPVTLL</sequence>
<feature type="region of interest" description="Disordered" evidence="1">
    <location>
        <begin position="687"/>
        <end position="719"/>
    </location>
</feature>
<feature type="compositionally biased region" description="Low complexity" evidence="1">
    <location>
        <begin position="1"/>
        <end position="15"/>
    </location>
</feature>
<feature type="region of interest" description="Disordered" evidence="1">
    <location>
        <begin position="1"/>
        <end position="34"/>
    </location>
</feature>
<evidence type="ECO:0000313" key="3">
    <source>
        <dbReference type="Proteomes" id="UP000076722"/>
    </source>
</evidence>
<feature type="compositionally biased region" description="Low complexity" evidence="1">
    <location>
        <begin position="695"/>
        <end position="712"/>
    </location>
</feature>
<feature type="compositionally biased region" description="Polar residues" evidence="1">
    <location>
        <begin position="464"/>
        <end position="476"/>
    </location>
</feature>
<feature type="region of interest" description="Disordered" evidence="1">
    <location>
        <begin position="426"/>
        <end position="476"/>
    </location>
</feature>
<dbReference type="AlphaFoldDB" id="A0A164YEK1"/>
<protein>
    <submittedName>
        <fullName evidence="2">Uncharacterized protein</fullName>
    </submittedName>
</protein>
<feature type="compositionally biased region" description="Polar residues" evidence="1">
    <location>
        <begin position="515"/>
        <end position="527"/>
    </location>
</feature>
<dbReference type="Proteomes" id="UP000076722">
    <property type="component" value="Unassembled WGS sequence"/>
</dbReference>
<evidence type="ECO:0000313" key="2">
    <source>
        <dbReference type="EMBL" id="KZS96840.1"/>
    </source>
</evidence>
<feature type="region of interest" description="Disordered" evidence="1">
    <location>
        <begin position="498"/>
        <end position="653"/>
    </location>
</feature>
<feature type="region of interest" description="Disordered" evidence="1">
    <location>
        <begin position="761"/>
        <end position="796"/>
    </location>
</feature>
<feature type="compositionally biased region" description="Polar residues" evidence="1">
    <location>
        <begin position="785"/>
        <end position="794"/>
    </location>
</feature>
<proteinExistence type="predicted"/>
<name>A0A164YEK1_9AGAM</name>
<accession>A0A164YEK1</accession>
<gene>
    <name evidence="2" type="ORF">SISNIDRAFT_482628</name>
</gene>
<feature type="compositionally biased region" description="Pro residues" evidence="1">
    <location>
        <begin position="428"/>
        <end position="439"/>
    </location>
</feature>
<keyword evidence="3" id="KW-1185">Reference proteome</keyword>
<reference evidence="2 3" key="1">
    <citation type="journal article" date="2016" name="Mol. Biol. Evol.">
        <title>Comparative Genomics of Early-Diverging Mushroom-Forming Fungi Provides Insights into the Origins of Lignocellulose Decay Capabilities.</title>
        <authorList>
            <person name="Nagy L.G."/>
            <person name="Riley R."/>
            <person name="Tritt A."/>
            <person name="Adam C."/>
            <person name="Daum C."/>
            <person name="Floudas D."/>
            <person name="Sun H."/>
            <person name="Yadav J.S."/>
            <person name="Pangilinan J."/>
            <person name="Larsson K.H."/>
            <person name="Matsuura K."/>
            <person name="Barry K."/>
            <person name="Labutti K."/>
            <person name="Kuo R."/>
            <person name="Ohm R.A."/>
            <person name="Bhattacharya S.S."/>
            <person name="Shirouzu T."/>
            <person name="Yoshinaga Y."/>
            <person name="Martin F.M."/>
            <person name="Grigoriev I.V."/>
            <person name="Hibbett D.S."/>
        </authorList>
    </citation>
    <scope>NUCLEOTIDE SEQUENCE [LARGE SCALE GENOMIC DNA]</scope>
    <source>
        <strain evidence="2 3">HHB9708</strain>
    </source>
</reference>